<name>A0A0L0FTV1_9EUKA</name>
<dbReference type="CDD" id="cd23161">
    <property type="entry name" value="Prefoldin_6"/>
    <property type="match status" value="1"/>
</dbReference>
<keyword evidence="5" id="KW-1185">Reference proteome</keyword>
<dbReference type="eggNOG" id="KOG3478">
    <property type="taxonomic scope" value="Eukaryota"/>
</dbReference>
<evidence type="ECO:0008006" key="6">
    <source>
        <dbReference type="Google" id="ProtNLM"/>
    </source>
</evidence>
<dbReference type="OrthoDB" id="248120at2759"/>
<evidence type="ECO:0000313" key="4">
    <source>
        <dbReference type="EMBL" id="KNC80270.1"/>
    </source>
</evidence>
<sequence length="126" mass="14429">MSFFESALKLEAEELRKIQKEYAECVNQRGTLEAQLMENEIVKQELDFVKDEDNDKVFKLVGPVLVSQELAEAKDTVAKRIDYIKKEVERQTKLGQDLEVQLNEKRDKIQQMQAQATKTASAPAKA</sequence>
<dbReference type="GeneID" id="25907868"/>
<dbReference type="EMBL" id="KQ242174">
    <property type="protein sequence ID" value="KNC80270.1"/>
    <property type="molecule type" value="Genomic_DNA"/>
</dbReference>
<dbReference type="AlphaFoldDB" id="A0A0L0FTV1"/>
<organism evidence="4 5">
    <name type="scientific">Sphaeroforma arctica JP610</name>
    <dbReference type="NCBI Taxonomy" id="667725"/>
    <lineage>
        <taxon>Eukaryota</taxon>
        <taxon>Ichthyosporea</taxon>
        <taxon>Ichthyophonida</taxon>
        <taxon>Sphaeroforma</taxon>
    </lineage>
</organism>
<dbReference type="STRING" id="667725.A0A0L0FTV1"/>
<evidence type="ECO:0000313" key="5">
    <source>
        <dbReference type="Proteomes" id="UP000054560"/>
    </source>
</evidence>
<comment type="similarity">
    <text evidence="1">Belongs to the prefoldin subunit beta family.</text>
</comment>
<evidence type="ECO:0000256" key="1">
    <source>
        <dbReference type="ARBA" id="ARBA00008045"/>
    </source>
</evidence>
<dbReference type="PANTHER" id="PTHR21431:SF0">
    <property type="entry name" value="PREFOLDIN SUBUNIT 6"/>
    <property type="match status" value="1"/>
</dbReference>
<dbReference type="InterPro" id="IPR009053">
    <property type="entry name" value="Prefoldin"/>
</dbReference>
<dbReference type="GO" id="GO:0051131">
    <property type="term" value="P:chaperone-mediated protein complex assembly"/>
    <property type="evidence" value="ECO:0007669"/>
    <property type="project" value="TreeGrafter"/>
</dbReference>
<dbReference type="GO" id="GO:0005737">
    <property type="term" value="C:cytoplasm"/>
    <property type="evidence" value="ECO:0007669"/>
    <property type="project" value="TreeGrafter"/>
</dbReference>
<gene>
    <name evidence="4" type="ORF">SARC_07364</name>
</gene>
<dbReference type="GO" id="GO:0051082">
    <property type="term" value="F:unfolded protein binding"/>
    <property type="evidence" value="ECO:0007669"/>
    <property type="project" value="InterPro"/>
</dbReference>
<reference evidence="4 5" key="1">
    <citation type="submission" date="2011-02" db="EMBL/GenBank/DDBJ databases">
        <title>The Genome Sequence of Sphaeroforma arctica JP610.</title>
        <authorList>
            <consortium name="The Broad Institute Genome Sequencing Platform"/>
            <person name="Russ C."/>
            <person name="Cuomo C."/>
            <person name="Young S.K."/>
            <person name="Zeng Q."/>
            <person name="Gargeya S."/>
            <person name="Alvarado L."/>
            <person name="Berlin A."/>
            <person name="Chapman S.B."/>
            <person name="Chen Z."/>
            <person name="Freedman E."/>
            <person name="Gellesch M."/>
            <person name="Goldberg J."/>
            <person name="Griggs A."/>
            <person name="Gujja S."/>
            <person name="Heilman E."/>
            <person name="Heiman D."/>
            <person name="Howarth C."/>
            <person name="Mehta T."/>
            <person name="Neiman D."/>
            <person name="Pearson M."/>
            <person name="Roberts A."/>
            <person name="Saif S."/>
            <person name="Shea T."/>
            <person name="Shenoy N."/>
            <person name="Sisk P."/>
            <person name="Stolte C."/>
            <person name="Sykes S."/>
            <person name="White J."/>
            <person name="Yandava C."/>
            <person name="Burger G."/>
            <person name="Gray M.W."/>
            <person name="Holland P.W.H."/>
            <person name="King N."/>
            <person name="Lang F.B.F."/>
            <person name="Roger A.J."/>
            <person name="Ruiz-Trillo I."/>
            <person name="Haas B."/>
            <person name="Nusbaum C."/>
            <person name="Birren B."/>
        </authorList>
    </citation>
    <scope>NUCLEOTIDE SEQUENCE [LARGE SCALE GENOMIC DNA]</scope>
    <source>
        <strain evidence="4 5">JP610</strain>
    </source>
</reference>
<dbReference type="PANTHER" id="PTHR21431">
    <property type="entry name" value="PREFOLDIN SUBUNIT 6"/>
    <property type="match status" value="1"/>
</dbReference>
<dbReference type="Gene3D" id="1.10.287.370">
    <property type="match status" value="1"/>
</dbReference>
<dbReference type="InterPro" id="IPR002777">
    <property type="entry name" value="PFD_beta-like"/>
</dbReference>
<dbReference type="Pfam" id="PF01920">
    <property type="entry name" value="Prefoldin_2"/>
    <property type="match status" value="1"/>
</dbReference>
<dbReference type="GO" id="GO:0006457">
    <property type="term" value="P:protein folding"/>
    <property type="evidence" value="ECO:0007669"/>
    <property type="project" value="InterPro"/>
</dbReference>
<dbReference type="RefSeq" id="XP_014154172.1">
    <property type="nucleotide sequence ID" value="XM_014298697.1"/>
</dbReference>
<keyword evidence="3" id="KW-0175">Coiled coil</keyword>
<dbReference type="FunFam" id="1.10.287.370:FF:000003">
    <property type="entry name" value="Prefoldin subunit 6"/>
    <property type="match status" value="1"/>
</dbReference>
<accession>A0A0L0FTV1</accession>
<proteinExistence type="inferred from homology"/>
<dbReference type="Proteomes" id="UP000054560">
    <property type="component" value="Unassembled WGS sequence"/>
</dbReference>
<feature type="coiled-coil region" evidence="3">
    <location>
        <begin position="8"/>
        <end position="52"/>
    </location>
</feature>
<evidence type="ECO:0000256" key="2">
    <source>
        <dbReference type="ARBA" id="ARBA00023186"/>
    </source>
</evidence>
<dbReference type="GO" id="GO:0051087">
    <property type="term" value="F:protein-folding chaperone binding"/>
    <property type="evidence" value="ECO:0007669"/>
    <property type="project" value="TreeGrafter"/>
</dbReference>
<protein>
    <recommendedName>
        <fullName evidence="6">Prefoldin subunit 6</fullName>
    </recommendedName>
</protein>
<keyword evidence="2" id="KW-0143">Chaperone</keyword>
<dbReference type="SUPFAM" id="SSF46579">
    <property type="entry name" value="Prefoldin"/>
    <property type="match status" value="1"/>
</dbReference>
<dbReference type="GO" id="GO:0016272">
    <property type="term" value="C:prefoldin complex"/>
    <property type="evidence" value="ECO:0007669"/>
    <property type="project" value="InterPro"/>
</dbReference>
<evidence type="ECO:0000256" key="3">
    <source>
        <dbReference type="SAM" id="Coils"/>
    </source>
</evidence>